<comment type="caution">
    <text evidence="8">The sequence shown here is derived from an EMBL/GenBank/DDBJ whole genome shotgun (WGS) entry which is preliminary data.</text>
</comment>
<gene>
    <name evidence="8" type="ORF">CVD27_19410</name>
</gene>
<organism evidence="8 9">
    <name type="scientific">Neobacillus cucumis</name>
    <dbReference type="NCBI Taxonomy" id="1740721"/>
    <lineage>
        <taxon>Bacteria</taxon>
        <taxon>Bacillati</taxon>
        <taxon>Bacillota</taxon>
        <taxon>Bacilli</taxon>
        <taxon>Bacillales</taxon>
        <taxon>Bacillaceae</taxon>
        <taxon>Neobacillus</taxon>
    </lineage>
</organism>
<dbReference type="SMART" id="SM00346">
    <property type="entry name" value="HTH_ICLR"/>
    <property type="match status" value="1"/>
</dbReference>
<evidence type="ECO:0000313" key="9">
    <source>
        <dbReference type="Proteomes" id="UP000234950"/>
    </source>
</evidence>
<dbReference type="InterPro" id="IPR036390">
    <property type="entry name" value="WH_DNA-bd_sf"/>
</dbReference>
<dbReference type="InterPro" id="IPR050707">
    <property type="entry name" value="HTH_MetabolicPath_Reg"/>
</dbReference>
<dbReference type="InterPro" id="IPR029016">
    <property type="entry name" value="GAF-like_dom_sf"/>
</dbReference>
<keyword evidence="1" id="KW-0805">Transcription regulation</keyword>
<dbReference type="FunFam" id="1.10.10.10:FF:000056">
    <property type="entry name" value="IclR family transcriptional regulator"/>
    <property type="match status" value="1"/>
</dbReference>
<evidence type="ECO:0000313" key="8">
    <source>
        <dbReference type="EMBL" id="PLS02504.1"/>
    </source>
</evidence>
<dbReference type="SUPFAM" id="SSF46785">
    <property type="entry name" value="Winged helix' DNA-binding domain"/>
    <property type="match status" value="1"/>
</dbReference>
<dbReference type="AlphaFoldDB" id="A0A2N5HAG3"/>
<dbReference type="PANTHER" id="PTHR30136">
    <property type="entry name" value="HELIX-TURN-HELIX TRANSCRIPTIONAL REGULATOR, ICLR FAMILY"/>
    <property type="match status" value="1"/>
</dbReference>
<accession>A0A2N5HAG3</accession>
<dbReference type="InterPro" id="IPR014757">
    <property type="entry name" value="Tscrpt_reg_IclR_C"/>
</dbReference>
<sequence>MPIIQSVKRALNILDLFDDFNKELKITEISTRLGLNKSTAHSLLKTLKEQDYIKQDLETGKYSLGLKLVERGNFVLNSMDLRIIAKDSLVELSHKTGNTTHLVILDEKTGVYIDKVEGPNKTIVFSRIGRSVPIHSSAVGKVLVAYKSQQELDSLLEQYDFFPQTGKTIKDKMKYLEELAQVERCGYAIDNEENEEGVYCIAVPIYDHSFSVVAALSMSFPISSVTAEVKSQTVQMLKETASTISEKLGYRSIKKHFLNNKTGGFL</sequence>
<dbReference type="PANTHER" id="PTHR30136:SF7">
    <property type="entry name" value="HTH-TYPE TRANSCRIPTIONAL REGULATOR KDGR-RELATED"/>
    <property type="match status" value="1"/>
</dbReference>
<dbReference type="PROSITE" id="PS51078">
    <property type="entry name" value="ICLR_ED"/>
    <property type="match status" value="1"/>
</dbReference>
<evidence type="ECO:0000259" key="7">
    <source>
        <dbReference type="PROSITE" id="PS51078"/>
    </source>
</evidence>
<dbReference type="InterPro" id="IPR036388">
    <property type="entry name" value="WH-like_DNA-bd_sf"/>
</dbReference>
<dbReference type="GO" id="GO:0003677">
    <property type="term" value="F:DNA binding"/>
    <property type="evidence" value="ECO:0007669"/>
    <property type="project" value="UniProtKB-KW"/>
</dbReference>
<dbReference type="OrthoDB" id="9791752at2"/>
<evidence type="ECO:0000256" key="1">
    <source>
        <dbReference type="ARBA" id="ARBA00023015"/>
    </source>
</evidence>
<dbReference type="RefSeq" id="WP_101649547.1">
    <property type="nucleotide sequence ID" value="NZ_PGVE01000071.1"/>
</dbReference>
<dbReference type="EMBL" id="PGVE01000071">
    <property type="protein sequence ID" value="PLS02504.1"/>
    <property type="molecule type" value="Genomic_DNA"/>
</dbReference>
<name>A0A2N5HAG3_9BACI</name>
<keyword evidence="3" id="KW-0804">Transcription</keyword>
<comment type="function">
    <text evidence="4">May be an activator protein for the gylABX operon.</text>
</comment>
<evidence type="ECO:0000256" key="5">
    <source>
        <dbReference type="ARBA" id="ARBA00070406"/>
    </source>
</evidence>
<keyword evidence="2" id="KW-0238">DNA-binding</keyword>
<dbReference type="PROSITE" id="PS51077">
    <property type="entry name" value="HTH_ICLR"/>
    <property type="match status" value="1"/>
</dbReference>
<dbReference type="Pfam" id="PF09339">
    <property type="entry name" value="HTH_IclR"/>
    <property type="match status" value="1"/>
</dbReference>
<dbReference type="Gene3D" id="1.10.10.10">
    <property type="entry name" value="Winged helix-like DNA-binding domain superfamily/Winged helix DNA-binding domain"/>
    <property type="match status" value="1"/>
</dbReference>
<dbReference type="Pfam" id="PF01614">
    <property type="entry name" value="IclR_C"/>
    <property type="match status" value="1"/>
</dbReference>
<dbReference type="GO" id="GO:0045892">
    <property type="term" value="P:negative regulation of DNA-templated transcription"/>
    <property type="evidence" value="ECO:0007669"/>
    <property type="project" value="TreeGrafter"/>
</dbReference>
<feature type="domain" description="HTH iclR-type" evidence="6">
    <location>
        <begin position="4"/>
        <end position="66"/>
    </location>
</feature>
<evidence type="ECO:0000259" key="6">
    <source>
        <dbReference type="PROSITE" id="PS51077"/>
    </source>
</evidence>
<proteinExistence type="predicted"/>
<evidence type="ECO:0000256" key="4">
    <source>
        <dbReference type="ARBA" id="ARBA00058938"/>
    </source>
</evidence>
<protein>
    <recommendedName>
        <fullName evidence="5">Glycerol operon regulatory protein</fullName>
    </recommendedName>
</protein>
<feature type="domain" description="IclR-ED" evidence="7">
    <location>
        <begin position="67"/>
        <end position="250"/>
    </location>
</feature>
<evidence type="ECO:0000256" key="3">
    <source>
        <dbReference type="ARBA" id="ARBA00023163"/>
    </source>
</evidence>
<dbReference type="Proteomes" id="UP000234950">
    <property type="component" value="Unassembled WGS sequence"/>
</dbReference>
<dbReference type="InterPro" id="IPR005471">
    <property type="entry name" value="Tscrpt_reg_IclR_N"/>
</dbReference>
<keyword evidence="9" id="KW-1185">Reference proteome</keyword>
<dbReference type="Gene3D" id="3.30.450.40">
    <property type="match status" value="1"/>
</dbReference>
<reference evidence="8 9" key="1">
    <citation type="submission" date="2017-11" db="EMBL/GenBank/DDBJ databases">
        <title>Comparitive Functional Genomics of Dry Heat Resistant strains isolated from the Viking Spacecraft.</title>
        <authorList>
            <person name="Seuylemezian A."/>
            <person name="Cooper K."/>
            <person name="Vaishampayan P."/>
        </authorList>
    </citation>
    <scope>NUCLEOTIDE SEQUENCE [LARGE SCALE GENOMIC DNA]</scope>
    <source>
        <strain evidence="8 9">V32-6</strain>
    </source>
</reference>
<evidence type="ECO:0000256" key="2">
    <source>
        <dbReference type="ARBA" id="ARBA00023125"/>
    </source>
</evidence>
<dbReference type="SUPFAM" id="SSF55781">
    <property type="entry name" value="GAF domain-like"/>
    <property type="match status" value="1"/>
</dbReference>
<dbReference type="GO" id="GO:0003700">
    <property type="term" value="F:DNA-binding transcription factor activity"/>
    <property type="evidence" value="ECO:0007669"/>
    <property type="project" value="TreeGrafter"/>
</dbReference>